<dbReference type="RefSeq" id="WP_267926034.1">
    <property type="nucleotide sequence ID" value="NZ_AP024233.1"/>
</dbReference>
<feature type="transmembrane region" description="Helical" evidence="2">
    <location>
        <begin position="390"/>
        <end position="407"/>
    </location>
</feature>
<feature type="compositionally biased region" description="Polar residues" evidence="1">
    <location>
        <begin position="1407"/>
        <end position="1428"/>
    </location>
</feature>
<feature type="compositionally biased region" description="Polar residues" evidence="1">
    <location>
        <begin position="1107"/>
        <end position="1121"/>
    </location>
</feature>
<keyword evidence="5" id="KW-1185">Reference proteome</keyword>
<keyword evidence="2" id="KW-0812">Transmembrane</keyword>
<keyword evidence="2" id="KW-0472">Membrane</keyword>
<feature type="compositionally biased region" description="Polar residues" evidence="1">
    <location>
        <begin position="1301"/>
        <end position="1387"/>
    </location>
</feature>
<feature type="transmembrane region" description="Helical" evidence="2">
    <location>
        <begin position="358"/>
        <end position="378"/>
    </location>
</feature>
<feature type="compositionally biased region" description="Low complexity" evidence="1">
    <location>
        <begin position="1074"/>
        <end position="1091"/>
    </location>
</feature>
<feature type="domain" description="TraG N-terminal Proteobacteria" evidence="3">
    <location>
        <begin position="34"/>
        <end position="489"/>
    </location>
</feature>
<dbReference type="EMBL" id="AP024233">
    <property type="protein sequence ID" value="BCO09276.1"/>
    <property type="molecule type" value="Genomic_DNA"/>
</dbReference>
<evidence type="ECO:0000313" key="4">
    <source>
        <dbReference type="EMBL" id="BCO09276.1"/>
    </source>
</evidence>
<sequence>MPRLRISSFPVPTMLATLLMLLIQADPALALHMEFYTYGGFGPVTQAFRKIALIFTDSAYLGLFFTVVVLGIVAAASAWTVKMATGVKIVPLVWAAPVLIGVVIYLGLFVPKGSLTVYDPVLNRFETIGNIPNSIVFTAGTLNTIERGLVEIIDTAGIPGAKYQENAGGIGFNALKAAGWTDLKNDYAKASMARYIRDCVMFELTRPGTTLSLDTLRNNTTDFIPELEKAINPWIYTVYYDAANPEGVSMTCTDAWNNIKPIYTDPNFYSDAIKALCGQTLFDPSQASDLNTCKNLVTNTLNATVGLSVTPEKFIQQRKLSELLYQFLFQSDYQLSTLLDANRRITTSGMGMGITMNAWIPIMRAVMTSVAIGLIPFLTLFIPTPLAGKALSVMAGFFVFLTTWGITDAVLHGAAMDFAVDAFEDIRQADLGVYASFAFPETSTKILAMFGVIRSSGIMLASFLSMMLIRFGGHALAMLAGNLSGVAQRAGAQAGHTALTGEGMTDALQKQVNTAALADAIPEHRFDNQAAAKAWAIHKQIGRAEAEMAAVDGAAKAGKLPAGMSMKDQARAVAAGKGTPMGTERGPVTVSTGPDGKTTMIAGETPVSWNFVRSETLGADGSGKATEKGAAGSIEYAVDQNGNYTATSASVNGVNPINFATSLQKQRVQAAAHNLASNENYSNLLNQLSQDSLTSTEARSFQDQLKNVEQEKWSRAVEDGSAFSMIKNQSVRQALEGHLKAGGGWNFLVKFDAGGKASITAQGESGEKVSFNVSEKEAQMFEQQQMRLRTEALSETLQDSKNLSYASNLAKNIGASDAQSYLEQAKTVETDSATYGANLMTAWVRNYAINRFGDDSPENMRRAVDHFNFLATRGGESGVEQLRKDIKGFASGYDAWGDTSGLVNETISSTKQQLEAEKVALQDQVNPVADIAADKAAAINDNTFTDPTKGNLQEPSRDKTIKAADEVRTFNEKEKNGEGRIQTSIPNMTKEGLSSAIQNITSEYMTSIKRDVPKPFSPKDVVKTTTVPLDFDEALRQENLQTQSHQQKQDITSIPDNARNIASISDGKVEYTQSPAGATPLATATTSSSGPVTPEEDQSQVKATIAASASNADTMPNSQPVQAPEQPTEGPQGALPNEQPYIAPQGTKQSGQAIAEQSQNTEQPKQEQSLPRFPEWVTQYMENRAPEATGQPTAHGATGDTGTGAGQEQVMPHITPQATKQPVASQGAGRSGQASEQATEAVPEQPTAEQAYLASINAEQGTAASEQVTNQGASLEPQPGDQSFVASRGTEQAAEPVGSGQPASSDTKGTGAGQEQTTSASSMTDGAQQNTPTTGTSAQGQPSESRSAGQPQPHVATQGTEKPEQAQTASTPPEGTPAMTNMMTGANGSAADLGTAGNNMEAGPTRQPVTSQSSTPGTATEYQGINVE</sequence>
<dbReference type="InterPro" id="IPR012931">
    <property type="entry name" value="TraG_N_Proteobacteria"/>
</dbReference>
<name>A0A915U9U1_9BACT</name>
<protein>
    <recommendedName>
        <fullName evidence="3">TraG N-terminal Proteobacteria domain-containing protein</fullName>
    </recommendedName>
</protein>
<proteinExistence type="predicted"/>
<reference evidence="4" key="1">
    <citation type="submission" date="2020-12" db="EMBL/GenBank/DDBJ databases">
        <title>Desulfobium dissulfuricans gen. nov., sp. nov., a novel mesophilic, sulfate-reducing bacterium isolated from a deep-sea hydrothermal vent.</title>
        <authorList>
            <person name="Hashimoto Y."/>
            <person name="Tame A."/>
            <person name="Sawayama S."/>
            <person name="Miyazaki J."/>
            <person name="Takai K."/>
            <person name="Nakagawa S."/>
        </authorList>
    </citation>
    <scope>NUCLEOTIDE SEQUENCE</scope>
    <source>
        <strain evidence="4">GF1</strain>
    </source>
</reference>
<gene>
    <name evidence="4" type="ORF">GF1_16520</name>
</gene>
<evidence type="ECO:0000259" key="3">
    <source>
        <dbReference type="Pfam" id="PF07916"/>
    </source>
</evidence>
<keyword evidence="2" id="KW-1133">Transmembrane helix</keyword>
<evidence type="ECO:0000313" key="5">
    <source>
        <dbReference type="Proteomes" id="UP001063350"/>
    </source>
</evidence>
<accession>A0A915U9U1</accession>
<feature type="region of interest" description="Disordered" evidence="1">
    <location>
        <begin position="1071"/>
        <end position="1428"/>
    </location>
</feature>
<evidence type="ECO:0000256" key="2">
    <source>
        <dbReference type="SAM" id="Phobius"/>
    </source>
</evidence>
<dbReference type="Pfam" id="PF07916">
    <property type="entry name" value="TraG_N"/>
    <property type="match status" value="1"/>
</dbReference>
<feature type="transmembrane region" description="Helical" evidence="2">
    <location>
        <begin position="446"/>
        <end position="469"/>
    </location>
</feature>
<dbReference type="KEGG" id="ddu:GF1_16520"/>
<dbReference type="Proteomes" id="UP001063350">
    <property type="component" value="Chromosome"/>
</dbReference>
<feature type="transmembrane region" description="Helical" evidence="2">
    <location>
        <begin position="59"/>
        <end position="80"/>
    </location>
</feature>
<feature type="transmembrane region" description="Helical" evidence="2">
    <location>
        <begin position="92"/>
        <end position="110"/>
    </location>
</feature>
<evidence type="ECO:0000256" key="1">
    <source>
        <dbReference type="SAM" id="MobiDB-lite"/>
    </source>
</evidence>
<feature type="compositionally biased region" description="Polar residues" evidence="1">
    <location>
        <begin position="1146"/>
        <end position="1169"/>
    </location>
</feature>
<feature type="region of interest" description="Disordered" evidence="1">
    <location>
        <begin position="576"/>
        <end position="602"/>
    </location>
</feature>
<feature type="compositionally biased region" description="Polar residues" evidence="1">
    <location>
        <begin position="1257"/>
        <end position="1273"/>
    </location>
</feature>
<organism evidence="4 5">
    <name type="scientific">Desulfolithobacter dissulfuricans</name>
    <dbReference type="NCBI Taxonomy" id="2795293"/>
    <lineage>
        <taxon>Bacteria</taxon>
        <taxon>Pseudomonadati</taxon>
        <taxon>Thermodesulfobacteriota</taxon>
        <taxon>Desulfobulbia</taxon>
        <taxon>Desulfobulbales</taxon>
        <taxon>Desulfobulbaceae</taxon>
        <taxon>Desulfolithobacter</taxon>
    </lineage>
</organism>